<reference evidence="3 4" key="1">
    <citation type="submission" date="2016-12" db="EMBL/GenBank/DDBJ databases">
        <title>The genomes of Aspergillus section Nigri reveals drivers in fungal speciation.</title>
        <authorList>
            <consortium name="DOE Joint Genome Institute"/>
            <person name="Vesth T.C."/>
            <person name="Nybo J."/>
            <person name="Theobald S."/>
            <person name="Brandl J."/>
            <person name="Frisvad J.C."/>
            <person name="Nielsen K.F."/>
            <person name="Lyhne E.K."/>
            <person name="Kogle M.E."/>
            <person name="Kuo A."/>
            <person name="Riley R."/>
            <person name="Clum A."/>
            <person name="Nolan M."/>
            <person name="Lipzen A."/>
            <person name="Salamov A."/>
            <person name="Henrissat B."/>
            <person name="Wiebenga A."/>
            <person name="De Vries R.P."/>
            <person name="Grigoriev I.V."/>
            <person name="Mortensen U.H."/>
            <person name="Andersen M.R."/>
            <person name="Baker S.E."/>
        </authorList>
    </citation>
    <scope>NUCLEOTIDE SEQUENCE [LARGE SCALE GENOMIC DNA]</scope>
    <source>
        <strain evidence="3 4">IBT 23096</strain>
    </source>
</reference>
<comment type="caution">
    <text evidence="3">The sequence shown here is derived from an EMBL/GenBank/DDBJ whole genome shotgun (WGS) entry which is preliminary data.</text>
</comment>
<dbReference type="InterPro" id="IPR046623">
    <property type="entry name" value="DUF6536"/>
</dbReference>
<dbReference type="GeneID" id="36554857"/>
<feature type="transmembrane region" description="Helical" evidence="1">
    <location>
        <begin position="743"/>
        <end position="764"/>
    </location>
</feature>
<evidence type="ECO:0000259" key="2">
    <source>
        <dbReference type="Pfam" id="PF20163"/>
    </source>
</evidence>
<feature type="transmembrane region" description="Helical" evidence="1">
    <location>
        <begin position="474"/>
        <end position="497"/>
    </location>
</feature>
<organism evidence="3 4">
    <name type="scientific">Aspergillus steynii IBT 23096</name>
    <dbReference type="NCBI Taxonomy" id="1392250"/>
    <lineage>
        <taxon>Eukaryota</taxon>
        <taxon>Fungi</taxon>
        <taxon>Dikarya</taxon>
        <taxon>Ascomycota</taxon>
        <taxon>Pezizomycotina</taxon>
        <taxon>Eurotiomycetes</taxon>
        <taxon>Eurotiomycetidae</taxon>
        <taxon>Eurotiales</taxon>
        <taxon>Aspergillaceae</taxon>
        <taxon>Aspergillus</taxon>
        <taxon>Aspergillus subgen. Circumdati</taxon>
    </lineage>
</organism>
<protein>
    <recommendedName>
        <fullName evidence="2">DUF6536 domain-containing protein</fullName>
    </recommendedName>
</protein>
<dbReference type="OrthoDB" id="5429634at2759"/>
<keyword evidence="1" id="KW-0812">Transmembrane</keyword>
<keyword evidence="1" id="KW-1133">Transmembrane helix</keyword>
<feature type="transmembrane region" description="Helical" evidence="1">
    <location>
        <begin position="698"/>
        <end position="723"/>
    </location>
</feature>
<dbReference type="PANTHER" id="PTHR35395">
    <property type="entry name" value="DUF6536 DOMAIN-CONTAINING PROTEIN"/>
    <property type="match status" value="1"/>
</dbReference>
<proteinExistence type="predicted"/>
<dbReference type="AlphaFoldDB" id="A0A2I2FV16"/>
<feature type="transmembrane region" description="Helical" evidence="1">
    <location>
        <begin position="574"/>
        <end position="596"/>
    </location>
</feature>
<accession>A0A2I2FV16</accession>
<dbReference type="VEuPathDB" id="FungiDB:P170DRAFT_417088"/>
<feature type="transmembrane region" description="Helical" evidence="1">
    <location>
        <begin position="122"/>
        <end position="142"/>
    </location>
</feature>
<feature type="transmembrane region" description="Helical" evidence="1">
    <location>
        <begin position="643"/>
        <end position="663"/>
    </location>
</feature>
<gene>
    <name evidence="3" type="ORF">P170DRAFT_417088</name>
</gene>
<keyword evidence="1" id="KW-0472">Membrane</keyword>
<feature type="transmembrane region" description="Helical" evidence="1">
    <location>
        <begin position="187"/>
        <end position="204"/>
    </location>
</feature>
<name>A0A2I2FV16_9EURO</name>
<sequence>MAKGRKNTRTDPWKFISSAWPSQVKYFQVAKDPSNETSKEENRSSVGRSALSRVSLLVPKKLRHENYEAGREWTRGTLLWTYGVGAILVLNIIVTVIASTIGEPSESGFMATSIYRGSCSVSSHWTTGIHAFINILSTLLLAGSNYTMQCLAAPSRADIDSAHQRRRWLDIGVFNIRNLSVMSKRQRVLWGLLLLSSTPIHMIYNSVVFSTVAALDYATVLIPDNLSDEPLTTNKPNFATRFFDAVGTSAIDIHAEILNGTYKEVSGQECLETYNIEFNTNLGTLLAVSDHRNFHNTTVLLGKIYNRVKHATKGRPFVASSLYGIIQYTDDPQEYIDAGRFSIKGLHFEYQPWKVTVPNPAVPEQETSFELEHEWNYDKIFFPLASQDWISDVSTLYGFLITYNPDKEALNEYLSTPENWKNDTWATNTTLQLGNDSISGVQMSQNIDMDDSFGYVPVMRCMIKKRESLCQLTFSPLIATVVIISILIKVVCMFLTARTKRKDILLTVGDAISSFLANPDTTTQDGRHRSDLHDEWRAASILSSPGQHDGYSSAVELSQGRKKRWYQAVSGKRWTGIIIFFIFCEAFSIWMVRLAYKFRSIDGSFSAAWKIGFGKFDGRNLIASPGISQNTISLLLLANTPQVVLSILYFLYNSLLTTMAAAAEYNNYALQRKPLRVSWPKGHQRSTYYLSLPYRYSLPLLVTSAALHWLLSQSIFFVNVAAYDVHEKPVAGESIKGCGFAPLPMMVILLVSVLGAIALLVLSFRSFKSPMPLAVRRSASISAACHPPRDDCDSALKPVMWGELVSPDTGRRCRTFTSKDVGHVSR</sequence>
<keyword evidence="4" id="KW-1185">Reference proteome</keyword>
<feature type="transmembrane region" description="Helical" evidence="1">
    <location>
        <begin position="79"/>
        <end position="102"/>
    </location>
</feature>
<dbReference type="Pfam" id="PF20163">
    <property type="entry name" value="DUF6536"/>
    <property type="match status" value="1"/>
</dbReference>
<evidence type="ECO:0000256" key="1">
    <source>
        <dbReference type="SAM" id="Phobius"/>
    </source>
</evidence>
<dbReference type="RefSeq" id="XP_024699753.1">
    <property type="nucleotide sequence ID" value="XM_024847158.1"/>
</dbReference>
<feature type="domain" description="DUF6536" evidence="2">
    <location>
        <begin position="73"/>
        <end position="225"/>
    </location>
</feature>
<dbReference type="EMBL" id="MSFO01000009">
    <property type="protein sequence ID" value="PLB44451.1"/>
    <property type="molecule type" value="Genomic_DNA"/>
</dbReference>
<evidence type="ECO:0000313" key="3">
    <source>
        <dbReference type="EMBL" id="PLB44451.1"/>
    </source>
</evidence>
<dbReference type="STRING" id="1392250.A0A2I2FV16"/>
<evidence type="ECO:0000313" key="4">
    <source>
        <dbReference type="Proteomes" id="UP000234275"/>
    </source>
</evidence>
<dbReference type="PANTHER" id="PTHR35395:SF1">
    <property type="entry name" value="DUF6536 DOMAIN-CONTAINING PROTEIN"/>
    <property type="match status" value="1"/>
</dbReference>
<dbReference type="Proteomes" id="UP000234275">
    <property type="component" value="Unassembled WGS sequence"/>
</dbReference>